<gene>
    <name evidence="1" type="ORF">JWS04_16915</name>
</gene>
<protein>
    <submittedName>
        <fullName evidence="1">Tautomerase family protein</fullName>
    </submittedName>
</protein>
<keyword evidence="2" id="KW-1185">Reference proteome</keyword>
<sequence>MPIMKVYYGASDLDETSKADLARKLTDAMIRMEGGANTRGGRAFAWVLFDEFAQGDWWAGGEIGNDYVSPPGRFLVQVKIPEGYMNAAHKSEAPRAR</sequence>
<proteinExistence type="predicted"/>
<dbReference type="Proteomes" id="UP000669317">
    <property type="component" value="Unassembled WGS sequence"/>
</dbReference>
<dbReference type="SUPFAM" id="SSF55331">
    <property type="entry name" value="Tautomerase/MIF"/>
    <property type="match status" value="1"/>
</dbReference>
<evidence type="ECO:0000313" key="2">
    <source>
        <dbReference type="Proteomes" id="UP000669317"/>
    </source>
</evidence>
<organism evidence="1 2">
    <name type="scientific">Bradyrhizobium vignae</name>
    <dbReference type="NCBI Taxonomy" id="1549949"/>
    <lineage>
        <taxon>Bacteria</taxon>
        <taxon>Pseudomonadati</taxon>
        <taxon>Pseudomonadota</taxon>
        <taxon>Alphaproteobacteria</taxon>
        <taxon>Hyphomicrobiales</taxon>
        <taxon>Nitrobacteraceae</taxon>
        <taxon>Bradyrhizobium</taxon>
    </lineage>
</organism>
<dbReference type="Gene3D" id="3.30.429.10">
    <property type="entry name" value="Macrophage Migration Inhibitory Factor"/>
    <property type="match status" value="1"/>
</dbReference>
<reference evidence="1 2" key="1">
    <citation type="submission" date="2021-03" db="EMBL/GenBank/DDBJ databases">
        <title>Genome Sequence of Bradyrhizobium vignae strain ISRA400.</title>
        <authorList>
            <person name="Tisa L.S."/>
            <person name="Svistoonoff S."/>
            <person name="Hocher V."/>
            <person name="Fall S."/>
            <person name="Zaiya A."/>
            <person name="Naing D."/>
            <person name="Niang N."/>
            <person name="Diouf A."/>
            <person name="Dasylva M.C."/>
            <person name="Toure O."/>
            <person name="Gueye M."/>
            <person name="Gully D."/>
            <person name="Tisseyre P."/>
            <person name="Simpson S."/>
            <person name="Morris K."/>
            <person name="Thomas W.K."/>
        </authorList>
    </citation>
    <scope>NUCLEOTIDE SEQUENCE [LARGE SCALE GENOMIC DNA]</scope>
    <source>
        <strain evidence="1 2">ISRA400</strain>
    </source>
</reference>
<accession>A0ABS3ZYB9</accession>
<comment type="caution">
    <text evidence="1">The sequence shown here is derived from an EMBL/GenBank/DDBJ whole genome shotgun (WGS) entry which is preliminary data.</text>
</comment>
<dbReference type="EMBL" id="JAGIKT010000036">
    <property type="protein sequence ID" value="MBP0112740.1"/>
    <property type="molecule type" value="Genomic_DNA"/>
</dbReference>
<dbReference type="InterPro" id="IPR014347">
    <property type="entry name" value="Tautomerase/MIF_sf"/>
</dbReference>
<name>A0ABS3ZYB9_9BRAD</name>
<dbReference type="RefSeq" id="WP_209295334.1">
    <property type="nucleotide sequence ID" value="NZ_JAGIKT010000036.1"/>
</dbReference>
<evidence type="ECO:0000313" key="1">
    <source>
        <dbReference type="EMBL" id="MBP0112740.1"/>
    </source>
</evidence>